<gene>
    <name evidence="12" type="ORF">B4U80_02805</name>
</gene>
<sequence length="484" mass="55273">MFPNGNISSIIPVDSDGVERLSTATDIIFNNTKFQKRSASVTSINFPVVTNQVPGYRFIRGRESGSFYLKVGMAAFCFGHIIHEGLMLSQQIYYLSSNEKYCLDIARFILYIVRPLYSFYQLFMLFKYSNLVINRHLPLAQFGIMHLIGTSATFWLGAILDDAVEYLENKVTNKTASEYNSTCDDLSCILPDHLENRVVCSRIALPSNKYDTALPYLYPFAIEFNLILAALWFVVWKNIGKDSHTAHPHHFQHKVCQDLDGNEDVCFESNLVIRADCHASNKGLFGGMFILLLGLITMILFFVSVHTKGYERIAVYIFTSQELVVCCLIGIVSVVAFKQMQKLNINPYKNSSHTLDILLLMIPLPFYFLNNILSIRSDIAMENWSSVLLQTVFISTTMHRCSNDRQLRFLKPGRELITLMILLNISLWIISTFESKAVEKHTTQPAYYGSIMWMVISHTTLPLMFHATVCLADIWKFAYEKAHL</sequence>
<dbReference type="GO" id="GO:0005886">
    <property type="term" value="C:plasma membrane"/>
    <property type="evidence" value="ECO:0007669"/>
    <property type="project" value="UniProtKB-SubCell"/>
</dbReference>
<feature type="transmembrane region" description="Helical" evidence="11">
    <location>
        <begin position="357"/>
        <end position="377"/>
    </location>
</feature>
<name>A0A443STB5_9ACAR</name>
<feature type="transmembrane region" description="Helical" evidence="11">
    <location>
        <begin position="108"/>
        <end position="126"/>
    </location>
</feature>
<keyword evidence="3" id="KW-0813">Transport</keyword>
<dbReference type="GO" id="GO:0015252">
    <property type="term" value="F:proton channel activity"/>
    <property type="evidence" value="ECO:0007669"/>
    <property type="project" value="InterPro"/>
</dbReference>
<evidence type="ECO:0000256" key="10">
    <source>
        <dbReference type="ARBA" id="ARBA00023303"/>
    </source>
</evidence>
<evidence type="ECO:0000256" key="5">
    <source>
        <dbReference type="ARBA" id="ARBA00022692"/>
    </source>
</evidence>
<evidence type="ECO:0000256" key="6">
    <source>
        <dbReference type="ARBA" id="ARBA00022781"/>
    </source>
</evidence>
<feature type="transmembrane region" description="Helical" evidence="11">
    <location>
        <begin position="67"/>
        <end position="88"/>
    </location>
</feature>
<evidence type="ECO:0000256" key="1">
    <source>
        <dbReference type="ARBA" id="ARBA00004651"/>
    </source>
</evidence>
<comment type="caution">
    <text evidence="12">The sequence shown here is derived from an EMBL/GenBank/DDBJ whole genome shotgun (WGS) entry which is preliminary data.</text>
</comment>
<keyword evidence="7 11" id="KW-1133">Transmembrane helix</keyword>
<feature type="transmembrane region" description="Helical" evidence="11">
    <location>
        <begin position="138"/>
        <end position="160"/>
    </location>
</feature>
<dbReference type="PANTHER" id="PTHR21522:SF58">
    <property type="entry name" value="AGAP000074-PA"/>
    <property type="match status" value="1"/>
</dbReference>
<feature type="transmembrane region" description="Helical" evidence="11">
    <location>
        <begin position="284"/>
        <end position="307"/>
    </location>
</feature>
<keyword evidence="9 11" id="KW-0472">Membrane</keyword>
<organism evidence="12 13">
    <name type="scientific">Leptotrombidium deliense</name>
    <dbReference type="NCBI Taxonomy" id="299467"/>
    <lineage>
        <taxon>Eukaryota</taxon>
        <taxon>Metazoa</taxon>
        <taxon>Ecdysozoa</taxon>
        <taxon>Arthropoda</taxon>
        <taxon>Chelicerata</taxon>
        <taxon>Arachnida</taxon>
        <taxon>Acari</taxon>
        <taxon>Acariformes</taxon>
        <taxon>Trombidiformes</taxon>
        <taxon>Prostigmata</taxon>
        <taxon>Anystina</taxon>
        <taxon>Parasitengona</taxon>
        <taxon>Trombiculoidea</taxon>
        <taxon>Trombiculidae</taxon>
        <taxon>Leptotrombidium</taxon>
    </lineage>
</organism>
<feature type="transmembrane region" description="Helical" evidence="11">
    <location>
        <begin position="313"/>
        <end position="337"/>
    </location>
</feature>
<dbReference type="EMBL" id="NCKV01000384">
    <property type="protein sequence ID" value="RWS30767.1"/>
    <property type="molecule type" value="Genomic_DNA"/>
</dbReference>
<feature type="transmembrane region" description="Helical" evidence="11">
    <location>
        <begin position="451"/>
        <end position="475"/>
    </location>
</feature>
<keyword evidence="6" id="KW-0375">Hydrogen ion transport</keyword>
<evidence type="ECO:0000256" key="4">
    <source>
        <dbReference type="ARBA" id="ARBA00022475"/>
    </source>
</evidence>
<dbReference type="PANTHER" id="PTHR21522">
    <property type="entry name" value="PROTON CHANNEL OTOP"/>
    <property type="match status" value="1"/>
</dbReference>
<evidence type="ECO:0000256" key="9">
    <source>
        <dbReference type="ARBA" id="ARBA00023136"/>
    </source>
</evidence>
<dbReference type="AlphaFoldDB" id="A0A443STB5"/>
<reference evidence="12 13" key="1">
    <citation type="journal article" date="2018" name="Gigascience">
        <title>Genomes of trombidid mites reveal novel predicted allergens and laterally-transferred genes associated with secondary metabolism.</title>
        <authorList>
            <person name="Dong X."/>
            <person name="Chaisiri K."/>
            <person name="Xia D."/>
            <person name="Armstrong S.D."/>
            <person name="Fang Y."/>
            <person name="Donnelly M.J."/>
            <person name="Kadowaki T."/>
            <person name="McGarry J.W."/>
            <person name="Darby A.C."/>
            <person name="Makepeace B.L."/>
        </authorList>
    </citation>
    <scope>NUCLEOTIDE SEQUENCE [LARGE SCALE GENOMIC DNA]</scope>
    <source>
        <strain evidence="12">UoL-UT</strain>
    </source>
</reference>
<evidence type="ECO:0000256" key="11">
    <source>
        <dbReference type="SAM" id="Phobius"/>
    </source>
</evidence>
<dbReference type="Proteomes" id="UP000288716">
    <property type="component" value="Unassembled WGS sequence"/>
</dbReference>
<dbReference type="Pfam" id="PF03189">
    <property type="entry name" value="Otopetrin"/>
    <property type="match status" value="2"/>
</dbReference>
<dbReference type="VEuPathDB" id="VectorBase:LDEU001273"/>
<keyword evidence="4" id="KW-1003">Cell membrane</keyword>
<proteinExistence type="inferred from homology"/>
<keyword evidence="5 11" id="KW-0812">Transmembrane</keyword>
<keyword evidence="10" id="KW-0407">Ion channel</keyword>
<dbReference type="OrthoDB" id="6429739at2759"/>
<keyword evidence="8" id="KW-0406">Ion transport</keyword>
<evidence type="ECO:0000313" key="13">
    <source>
        <dbReference type="Proteomes" id="UP000288716"/>
    </source>
</evidence>
<evidence type="ECO:0000313" key="12">
    <source>
        <dbReference type="EMBL" id="RWS30767.1"/>
    </source>
</evidence>
<feature type="transmembrane region" description="Helical" evidence="11">
    <location>
        <begin position="216"/>
        <end position="235"/>
    </location>
</feature>
<comment type="similarity">
    <text evidence="2">Belongs to the otopetrin family.</text>
</comment>
<accession>A0A443STB5</accession>
<protein>
    <submittedName>
        <fullName evidence="12">Otopetrin-1-like protein</fullName>
    </submittedName>
</protein>
<dbReference type="InterPro" id="IPR004878">
    <property type="entry name" value="Otopetrin"/>
</dbReference>
<evidence type="ECO:0000256" key="2">
    <source>
        <dbReference type="ARBA" id="ARBA00006513"/>
    </source>
</evidence>
<comment type="subcellular location">
    <subcellularLocation>
        <location evidence="1">Cell membrane</location>
        <topology evidence="1">Multi-pass membrane protein</topology>
    </subcellularLocation>
</comment>
<evidence type="ECO:0000256" key="3">
    <source>
        <dbReference type="ARBA" id="ARBA00022448"/>
    </source>
</evidence>
<feature type="transmembrane region" description="Helical" evidence="11">
    <location>
        <begin position="413"/>
        <end position="431"/>
    </location>
</feature>
<evidence type="ECO:0000256" key="7">
    <source>
        <dbReference type="ARBA" id="ARBA00022989"/>
    </source>
</evidence>
<evidence type="ECO:0000256" key="8">
    <source>
        <dbReference type="ARBA" id="ARBA00023065"/>
    </source>
</evidence>
<keyword evidence="13" id="KW-1185">Reference proteome</keyword>